<evidence type="ECO:0000313" key="2">
    <source>
        <dbReference type="Proteomes" id="UP001046350"/>
    </source>
</evidence>
<accession>A0ABX8N2H0</accession>
<protein>
    <submittedName>
        <fullName evidence="1">Uncharacterized protein</fullName>
    </submittedName>
</protein>
<dbReference type="EMBL" id="CP077076">
    <property type="protein sequence ID" value="QXH49873.1"/>
    <property type="molecule type" value="Genomic_DNA"/>
</dbReference>
<name>A0ABX8N2H0_9PSED</name>
<dbReference type="Proteomes" id="UP001046350">
    <property type="component" value="Chromosome"/>
</dbReference>
<dbReference type="RefSeq" id="WP_217839479.1">
    <property type="nucleotide sequence ID" value="NZ_CP077076.1"/>
</dbReference>
<organism evidence="1 2">
    <name type="scientific">Pseudomonas fakonensis</name>
    <dbReference type="NCBI Taxonomy" id="2842355"/>
    <lineage>
        <taxon>Bacteria</taxon>
        <taxon>Pseudomonadati</taxon>
        <taxon>Pseudomonadota</taxon>
        <taxon>Gammaproteobacteria</taxon>
        <taxon>Pseudomonadales</taxon>
        <taxon>Pseudomonadaceae</taxon>
        <taxon>Pseudomonas</taxon>
    </lineage>
</organism>
<keyword evidence="2" id="KW-1185">Reference proteome</keyword>
<evidence type="ECO:0000313" key="1">
    <source>
        <dbReference type="EMBL" id="QXH49873.1"/>
    </source>
</evidence>
<sequence length="50" mass="5445">MSEAILKMSGDIESEFQAFHAEQENTNDMAMVTNVECSSQGCTSILCIAE</sequence>
<proteinExistence type="predicted"/>
<reference evidence="1" key="1">
    <citation type="journal article" date="2021" name="Microorganisms">
        <title>The Ever-Expanding Pseudomonas Genus: Description of 43 New Species and Partition of the Pseudomonas putida Group.</title>
        <authorList>
            <person name="Girard L."/>
            <person name="Lood C."/>
            <person name="Hofte M."/>
            <person name="Vandamme P."/>
            <person name="Rokni-Zadeh H."/>
            <person name="van Noort V."/>
            <person name="Lavigne R."/>
            <person name="De Mot R."/>
        </authorList>
    </citation>
    <scope>NUCLEOTIDE SEQUENCE</scope>
    <source>
        <strain evidence="1">COW40</strain>
    </source>
</reference>
<gene>
    <name evidence="1" type="ORF">KSS94_18225</name>
</gene>